<dbReference type="Gene3D" id="3.40.50.300">
    <property type="entry name" value="P-loop containing nucleotide triphosphate hydrolases"/>
    <property type="match status" value="1"/>
</dbReference>
<dbReference type="GO" id="GO:0005524">
    <property type="term" value="F:ATP binding"/>
    <property type="evidence" value="ECO:0007669"/>
    <property type="project" value="UniProtKB-KW"/>
</dbReference>
<evidence type="ECO:0000313" key="6">
    <source>
        <dbReference type="Proteomes" id="UP000478505"/>
    </source>
</evidence>
<accession>A0A6B3R3B8</accession>
<sequence length="322" mass="36746">MLKVNHIAYFHRKDTGISDISFELKQGDHLALIGESGCGKSTLIKALFGLYDLQKGSIHWNGEEIQGPAFHLIPGFPKFKHLSQEFDLMPFTTSEENIQKFLSRETPDQNKKRSDELIALFDLEGVKDQKVKTLSGGQKQRVAIAQALAKPPQLILLDEPFSHIDQFLKHRLRRRLFQFLKKEKITCVFATHDAEDVLPFSDYTMILKGGKSIDFRPTSQVYKQPKNVYCASLFGDVNSLETTEFGLDAQQEKVLVYPHEIDIEEHSKFKGIIKSSYFKGAHYLVEIHHKSRSIFAISKKDHKPGSEVSFGLASEKIRKRLN</sequence>
<dbReference type="Proteomes" id="UP000478505">
    <property type="component" value="Unassembled WGS sequence"/>
</dbReference>
<evidence type="ECO:0000256" key="3">
    <source>
        <dbReference type="ARBA" id="ARBA00022840"/>
    </source>
</evidence>
<dbReference type="GO" id="GO:0016887">
    <property type="term" value="F:ATP hydrolysis activity"/>
    <property type="evidence" value="ECO:0007669"/>
    <property type="project" value="InterPro"/>
</dbReference>
<protein>
    <submittedName>
        <fullName evidence="5">ABC transporter ATP-binding protein</fullName>
    </submittedName>
</protein>
<dbReference type="AlphaFoldDB" id="A0A6B3R3B8"/>
<comment type="caution">
    <text evidence="5">The sequence shown here is derived from an EMBL/GenBank/DDBJ whole genome shotgun (WGS) entry which is preliminary data.</text>
</comment>
<dbReference type="PANTHER" id="PTHR42781">
    <property type="entry name" value="SPERMIDINE/PUTRESCINE IMPORT ATP-BINDING PROTEIN POTA"/>
    <property type="match status" value="1"/>
</dbReference>
<evidence type="ECO:0000259" key="4">
    <source>
        <dbReference type="PROSITE" id="PS50893"/>
    </source>
</evidence>
<dbReference type="InterPro" id="IPR003593">
    <property type="entry name" value="AAA+_ATPase"/>
</dbReference>
<dbReference type="PROSITE" id="PS00211">
    <property type="entry name" value="ABC_TRANSPORTER_1"/>
    <property type="match status" value="1"/>
</dbReference>
<gene>
    <name evidence="5" type="ORF">G3567_10330</name>
</gene>
<dbReference type="InterPro" id="IPR003439">
    <property type="entry name" value="ABC_transporter-like_ATP-bd"/>
</dbReference>
<keyword evidence="6" id="KW-1185">Reference proteome</keyword>
<evidence type="ECO:0000256" key="1">
    <source>
        <dbReference type="ARBA" id="ARBA00022448"/>
    </source>
</evidence>
<evidence type="ECO:0000313" key="5">
    <source>
        <dbReference type="EMBL" id="NEV94538.1"/>
    </source>
</evidence>
<name>A0A6B3R3B8_9FLAO</name>
<dbReference type="RefSeq" id="WP_164005253.1">
    <property type="nucleotide sequence ID" value="NZ_JAAIKD010000005.1"/>
</dbReference>
<dbReference type="Pfam" id="PF00005">
    <property type="entry name" value="ABC_tran"/>
    <property type="match status" value="1"/>
</dbReference>
<dbReference type="SMART" id="SM00382">
    <property type="entry name" value="AAA"/>
    <property type="match status" value="1"/>
</dbReference>
<dbReference type="InterPro" id="IPR050093">
    <property type="entry name" value="ABC_SmlMolc_Importer"/>
</dbReference>
<evidence type="ECO:0000256" key="2">
    <source>
        <dbReference type="ARBA" id="ARBA00022741"/>
    </source>
</evidence>
<dbReference type="EMBL" id="JAAIKD010000005">
    <property type="protein sequence ID" value="NEV94538.1"/>
    <property type="molecule type" value="Genomic_DNA"/>
</dbReference>
<dbReference type="PANTHER" id="PTHR42781:SF4">
    <property type="entry name" value="SPERMIDINE_PUTRESCINE IMPORT ATP-BINDING PROTEIN POTA"/>
    <property type="match status" value="1"/>
</dbReference>
<feature type="domain" description="ABC transporter" evidence="4">
    <location>
        <begin position="2"/>
        <end position="234"/>
    </location>
</feature>
<dbReference type="PROSITE" id="PS50893">
    <property type="entry name" value="ABC_TRANSPORTER_2"/>
    <property type="match status" value="1"/>
</dbReference>
<proteinExistence type="predicted"/>
<keyword evidence="1" id="KW-0813">Transport</keyword>
<organism evidence="5 6">
    <name type="scientific">Psychroflexus aurantiacus</name>
    <dbReference type="NCBI Taxonomy" id="2709310"/>
    <lineage>
        <taxon>Bacteria</taxon>
        <taxon>Pseudomonadati</taxon>
        <taxon>Bacteroidota</taxon>
        <taxon>Flavobacteriia</taxon>
        <taxon>Flavobacteriales</taxon>
        <taxon>Flavobacteriaceae</taxon>
        <taxon>Psychroflexus</taxon>
    </lineage>
</organism>
<reference evidence="5 6" key="1">
    <citation type="submission" date="2020-02" db="EMBL/GenBank/DDBJ databases">
        <title>Flavobacteriaceae Psychroflexus bacterium YR1-1, complete genome.</title>
        <authorList>
            <person name="Li Y."/>
            <person name="Wu S."/>
        </authorList>
    </citation>
    <scope>NUCLEOTIDE SEQUENCE [LARGE SCALE GENOMIC DNA]</scope>
    <source>
        <strain evidence="5 6">YR1-1</strain>
    </source>
</reference>
<keyword evidence="2" id="KW-0547">Nucleotide-binding</keyword>
<keyword evidence="3 5" id="KW-0067">ATP-binding</keyword>
<dbReference type="InterPro" id="IPR027417">
    <property type="entry name" value="P-loop_NTPase"/>
</dbReference>
<dbReference type="InterPro" id="IPR017871">
    <property type="entry name" value="ABC_transporter-like_CS"/>
</dbReference>
<dbReference type="SUPFAM" id="SSF52540">
    <property type="entry name" value="P-loop containing nucleoside triphosphate hydrolases"/>
    <property type="match status" value="1"/>
</dbReference>